<keyword evidence="3" id="KW-0003">3Fe-4S</keyword>
<comment type="cofactor">
    <cofactor evidence="1">
        <name>[3Fe-4S] cluster</name>
        <dbReference type="ChEBI" id="CHEBI:21137"/>
    </cofactor>
</comment>
<dbReference type="RefSeq" id="WP_208623223.1">
    <property type="nucleotide sequence ID" value="NZ_FNVG01000001.1"/>
</dbReference>
<evidence type="ECO:0000259" key="4">
    <source>
        <dbReference type="Pfam" id="PF01058"/>
    </source>
</evidence>
<evidence type="ECO:0000256" key="2">
    <source>
        <dbReference type="ARBA" id="ARBA00023002"/>
    </source>
</evidence>
<keyword evidence="6" id="KW-1185">Reference proteome</keyword>
<dbReference type="InterPro" id="IPR006137">
    <property type="entry name" value="NADH_UbQ_OxRdtase-like_20kDa"/>
</dbReference>
<evidence type="ECO:0000256" key="3">
    <source>
        <dbReference type="ARBA" id="ARBA00023291"/>
    </source>
</evidence>
<evidence type="ECO:0000313" key="5">
    <source>
        <dbReference type="EMBL" id="SEF39993.1"/>
    </source>
</evidence>
<dbReference type="Proteomes" id="UP000236721">
    <property type="component" value="Unassembled WGS sequence"/>
</dbReference>
<evidence type="ECO:0000313" key="6">
    <source>
        <dbReference type="Proteomes" id="UP000236721"/>
    </source>
</evidence>
<gene>
    <name evidence="5" type="ORF">SAMN04488244_10147</name>
</gene>
<keyword evidence="3" id="KW-0408">Iron</keyword>
<dbReference type="GO" id="GO:0051538">
    <property type="term" value="F:3 iron, 4 sulfur cluster binding"/>
    <property type="evidence" value="ECO:0007669"/>
    <property type="project" value="UniProtKB-KW"/>
</dbReference>
<reference evidence="6" key="1">
    <citation type="submission" date="2016-10" db="EMBL/GenBank/DDBJ databases">
        <authorList>
            <person name="Varghese N."/>
            <person name="Submissions S."/>
        </authorList>
    </citation>
    <scope>NUCLEOTIDE SEQUENCE [LARGE SCALE GENOMIC DNA]</scope>
    <source>
        <strain evidence="6">CGMCC 1.7062</strain>
    </source>
</reference>
<dbReference type="SUPFAM" id="SSF56770">
    <property type="entry name" value="HydA/Nqo6-like"/>
    <property type="match status" value="1"/>
</dbReference>
<dbReference type="AlphaFoldDB" id="A0A1H5RNQ1"/>
<dbReference type="PANTHER" id="PTHR42845">
    <property type="entry name" value="COENZYME F420-REDUCING HYDROGENASE, GAMMA SUBUNIT"/>
    <property type="match status" value="1"/>
</dbReference>
<feature type="domain" description="NADH:ubiquinone oxidoreductase-like 20kDa subunit" evidence="4">
    <location>
        <begin position="16"/>
        <end position="156"/>
    </location>
</feature>
<organism evidence="5 6">
    <name type="scientific">Vibrio hangzhouensis</name>
    <dbReference type="NCBI Taxonomy" id="462991"/>
    <lineage>
        <taxon>Bacteria</taxon>
        <taxon>Pseudomonadati</taxon>
        <taxon>Pseudomonadota</taxon>
        <taxon>Gammaproteobacteria</taxon>
        <taxon>Vibrionales</taxon>
        <taxon>Vibrionaceae</taxon>
        <taxon>Vibrio</taxon>
    </lineage>
</organism>
<protein>
    <submittedName>
        <fullName evidence="5">Coenzyme F420-reducing hydrogenase, gamma subunit</fullName>
    </submittedName>
</protein>
<keyword evidence="3" id="KW-0411">Iron-sulfur</keyword>
<keyword evidence="2" id="KW-0560">Oxidoreductase</keyword>
<dbReference type="EMBL" id="FNVG01000001">
    <property type="protein sequence ID" value="SEF39993.1"/>
    <property type="molecule type" value="Genomic_DNA"/>
</dbReference>
<keyword evidence="3" id="KW-0479">Metal-binding</keyword>
<name>A0A1H5RNQ1_9VIBR</name>
<dbReference type="InterPro" id="IPR051349">
    <property type="entry name" value="Hydrogenase_assoc-protein"/>
</dbReference>
<accession>A0A1H5RNQ1</accession>
<proteinExistence type="predicted"/>
<dbReference type="Gene3D" id="3.40.50.700">
    <property type="entry name" value="NADH:ubiquinone oxidoreductase-like, 20kDa subunit"/>
    <property type="match status" value="1"/>
</dbReference>
<sequence length="268" mass="29287">MTTTKTKIAVHKLTSCSGCQLAFINQGPGLLSLLEHIEICHFIEVGIDNPECPVDVAFIEGSISTPHDLERIKSVRALSKLVVTVGACATSGGVQALRNLACLYDEPHQLKARVYAAPEHIATLAHSQPVATAINVDFELWGCPVSTEQLLRFLSQLLVGAKPKLEKEKLCMECKRQQNVCVMVTKQALCLGPVIRTGCGAMCPSYGKACYGCYGPSEQPNTRSLANRMQGLGAVDSDIAQRFAQFHGDTPQFRAEIEHWIVHKEEKQ</sequence>
<dbReference type="PANTHER" id="PTHR42845:SF1">
    <property type="entry name" value="HYDROGENASE SMALL SUBUNIT"/>
    <property type="match status" value="1"/>
</dbReference>
<dbReference type="Pfam" id="PF01058">
    <property type="entry name" value="Oxidored_q6"/>
    <property type="match status" value="1"/>
</dbReference>
<dbReference type="GO" id="GO:0016491">
    <property type="term" value="F:oxidoreductase activity"/>
    <property type="evidence" value="ECO:0007669"/>
    <property type="project" value="UniProtKB-KW"/>
</dbReference>
<dbReference type="InterPro" id="IPR037024">
    <property type="entry name" value="NiFe_Hase_small_N_sf"/>
</dbReference>
<evidence type="ECO:0000256" key="1">
    <source>
        <dbReference type="ARBA" id="ARBA00001927"/>
    </source>
</evidence>